<keyword evidence="2" id="KW-0255">Endonuclease</keyword>
<dbReference type="InterPro" id="IPR044925">
    <property type="entry name" value="His-Me_finger_sf"/>
</dbReference>
<dbReference type="Gene3D" id="3.90.75.20">
    <property type="match status" value="1"/>
</dbReference>
<reference evidence="2 3" key="1">
    <citation type="journal article" date="2022" name="Viruses">
        <title>Two Novel Lytic Bacteriophages Infecting Enterococcus spp. Are Promising Candidates for Targeted Antibacterial Therapy.</title>
        <authorList>
            <person name="Tkachev P.V."/>
            <person name="Pchelin I.M."/>
            <person name="Azarov D.V."/>
            <person name="Gorshkov A.N."/>
            <person name="Shamova O.V."/>
            <person name="Dmitriev A.V."/>
            <person name="Goncharov A.E."/>
        </authorList>
    </citation>
    <scope>NUCLEOTIDE SEQUENCE [LARGE SCALE GENOMIC DNA]</scope>
</reference>
<dbReference type="Pfam" id="PF07463">
    <property type="entry name" value="NUMOD4"/>
    <property type="match status" value="1"/>
</dbReference>
<dbReference type="InterPro" id="IPR003615">
    <property type="entry name" value="HNH_nuc"/>
</dbReference>
<dbReference type="EMBL" id="MZ333457">
    <property type="protein sequence ID" value="QYI86577.1"/>
    <property type="molecule type" value="Genomic_DNA"/>
</dbReference>
<organism evidence="2 3">
    <name type="scientific">Enterococcus phage SSsP-1</name>
    <dbReference type="NCBI Taxonomy" id="2859527"/>
    <lineage>
        <taxon>Viruses</taxon>
        <taxon>Duplodnaviria</taxon>
        <taxon>Heunggongvirae</taxon>
        <taxon>Uroviricota</taxon>
        <taxon>Caudoviricetes</taxon>
        <taxon>Saphexavirus</taxon>
        <taxon>Saphexavirus SSsP1</taxon>
    </lineage>
</organism>
<dbReference type="SUPFAM" id="SSF54060">
    <property type="entry name" value="His-Me finger endonucleases"/>
    <property type="match status" value="1"/>
</dbReference>
<evidence type="ECO:0000259" key="1">
    <source>
        <dbReference type="SMART" id="SM00507"/>
    </source>
</evidence>
<proteinExistence type="predicted"/>
<dbReference type="GO" id="GO:0016788">
    <property type="term" value="F:hydrolase activity, acting on ester bonds"/>
    <property type="evidence" value="ECO:0007669"/>
    <property type="project" value="InterPro"/>
</dbReference>
<dbReference type="Proteomes" id="UP000827296">
    <property type="component" value="Segment"/>
</dbReference>
<evidence type="ECO:0000313" key="3">
    <source>
        <dbReference type="Proteomes" id="UP000827296"/>
    </source>
</evidence>
<accession>A0AAE8BF27</accession>
<dbReference type="InterPro" id="IPR010902">
    <property type="entry name" value="NUMOD4"/>
</dbReference>
<dbReference type="Pfam" id="PF13392">
    <property type="entry name" value="HNH_3"/>
    <property type="match status" value="1"/>
</dbReference>
<protein>
    <submittedName>
        <fullName evidence="2">HNH homing endonuclease</fullName>
    </submittedName>
</protein>
<keyword evidence="2" id="KW-0540">Nuclease</keyword>
<dbReference type="GO" id="GO:0004519">
    <property type="term" value="F:endonuclease activity"/>
    <property type="evidence" value="ECO:0007669"/>
    <property type="project" value="UniProtKB-KW"/>
</dbReference>
<dbReference type="SMART" id="SM00507">
    <property type="entry name" value="HNHc"/>
    <property type="match status" value="1"/>
</dbReference>
<sequence length="161" mass="18087">MELWREVSGTKGDYWVSNLGRVVSTRVRSSGKLMTGSRDKDGYLLVTLYGKSAKIHRLVAEAFIPNPEKKECVNHIDEVKSNNSLSNLEWATKRENALHGTAPEKISKRNGKSITYLDKKSGKIVKSNSMMKASVKEGKPAYYFGNLNSSKSKENELYKIL</sequence>
<feature type="domain" description="HNH nuclease" evidence="1">
    <location>
        <begin position="49"/>
        <end position="97"/>
    </location>
</feature>
<evidence type="ECO:0000313" key="2">
    <source>
        <dbReference type="EMBL" id="QYI86577.1"/>
    </source>
</evidence>
<keyword evidence="3" id="KW-1185">Reference proteome</keyword>
<name>A0AAE8BF27_9CAUD</name>
<keyword evidence="2" id="KW-0378">Hydrolase</keyword>